<dbReference type="PANTHER" id="PTHR28052">
    <property type="entry name" value="UPF0545 PROTEIN C22ORF39"/>
    <property type="match status" value="1"/>
</dbReference>
<protein>
    <submittedName>
        <fullName evidence="2">Uncharacterized protein</fullName>
    </submittedName>
</protein>
<dbReference type="InterPro" id="IPR021475">
    <property type="entry name" value="Pants/Emi1-like"/>
</dbReference>
<dbReference type="KEGG" id="acan:ACA1_167000"/>
<dbReference type="VEuPathDB" id="AmoebaDB:ACA1_167000"/>
<proteinExistence type="predicted"/>
<reference evidence="2 3" key="1">
    <citation type="journal article" date="2013" name="Genome Biol.">
        <title>Genome of Acanthamoeba castellanii highlights extensive lateral gene transfer and early evolution of tyrosine kinase signaling.</title>
        <authorList>
            <person name="Clarke M."/>
            <person name="Lohan A.J."/>
            <person name="Liu B."/>
            <person name="Lagkouvardos I."/>
            <person name="Roy S."/>
            <person name="Zafar N."/>
            <person name="Bertelli C."/>
            <person name="Schilde C."/>
            <person name="Kianianmomeni A."/>
            <person name="Burglin T.R."/>
            <person name="Frech C."/>
            <person name="Turcotte B."/>
            <person name="Kopec K.O."/>
            <person name="Synnott J.M."/>
            <person name="Choo C."/>
            <person name="Paponov I."/>
            <person name="Finkler A."/>
            <person name="Soon Heng Tan C."/>
            <person name="Hutchins A.P."/>
            <person name="Weinmeier T."/>
            <person name="Rattei T."/>
            <person name="Chu J.S."/>
            <person name="Gimenez G."/>
            <person name="Irimia M."/>
            <person name="Rigden D.J."/>
            <person name="Fitzpatrick D.A."/>
            <person name="Lorenzo-Morales J."/>
            <person name="Bateman A."/>
            <person name="Chiu C.H."/>
            <person name="Tang P."/>
            <person name="Hegemann P."/>
            <person name="Fromm H."/>
            <person name="Raoult D."/>
            <person name="Greub G."/>
            <person name="Miranda-Saavedra D."/>
            <person name="Chen N."/>
            <person name="Nash P."/>
            <person name="Ginger M.L."/>
            <person name="Horn M."/>
            <person name="Schaap P."/>
            <person name="Caler L."/>
            <person name="Loftus B."/>
        </authorList>
    </citation>
    <scope>NUCLEOTIDE SEQUENCE [LARGE SCALE GENOMIC DNA]</scope>
    <source>
        <strain evidence="2 3">Neff</strain>
    </source>
</reference>
<evidence type="ECO:0000313" key="3">
    <source>
        <dbReference type="Proteomes" id="UP000011083"/>
    </source>
</evidence>
<feature type="compositionally biased region" description="Basic and acidic residues" evidence="1">
    <location>
        <begin position="112"/>
        <end position="128"/>
    </location>
</feature>
<dbReference type="RefSeq" id="XP_004340898.1">
    <property type="nucleotide sequence ID" value="XM_004340850.1"/>
</dbReference>
<dbReference type="Pfam" id="PF11326">
    <property type="entry name" value="PANTS-like"/>
    <property type="match status" value="1"/>
</dbReference>
<sequence length="147" mass="17697">MAEEKEGQEELLFQDLLKEDSEDAEGKPKRPSRAWPPLPPGYALPSDPQELKCYNFFELWGQCAAPSWWLRNFYRDGSVGFNCQERWENLQTCVLLKFRKYDQAKRELRDIREQRERKKGPHVWDFRQRPPAYFKKFDYPPDQPRPS</sequence>
<accession>L8H0S0</accession>
<keyword evidence="3" id="KW-1185">Reference proteome</keyword>
<evidence type="ECO:0000256" key="1">
    <source>
        <dbReference type="SAM" id="MobiDB-lite"/>
    </source>
</evidence>
<dbReference type="GeneID" id="14919627"/>
<organism evidence="2 3">
    <name type="scientific">Acanthamoeba castellanii (strain ATCC 30010 / Neff)</name>
    <dbReference type="NCBI Taxonomy" id="1257118"/>
    <lineage>
        <taxon>Eukaryota</taxon>
        <taxon>Amoebozoa</taxon>
        <taxon>Discosea</taxon>
        <taxon>Longamoebia</taxon>
        <taxon>Centramoebida</taxon>
        <taxon>Acanthamoebidae</taxon>
        <taxon>Acanthamoeba</taxon>
    </lineage>
</organism>
<evidence type="ECO:0000313" key="2">
    <source>
        <dbReference type="EMBL" id="ELR18840.1"/>
    </source>
</evidence>
<feature type="region of interest" description="Disordered" evidence="1">
    <location>
        <begin position="112"/>
        <end position="147"/>
    </location>
</feature>
<dbReference type="Proteomes" id="UP000011083">
    <property type="component" value="Unassembled WGS sequence"/>
</dbReference>
<dbReference type="EMBL" id="KB007941">
    <property type="protein sequence ID" value="ELR18840.1"/>
    <property type="molecule type" value="Genomic_DNA"/>
</dbReference>
<dbReference type="PANTHER" id="PTHR28052:SF1">
    <property type="entry name" value="UPF0545 PROTEIN C22ORF39"/>
    <property type="match status" value="1"/>
</dbReference>
<dbReference type="AlphaFoldDB" id="L8H0S0"/>
<gene>
    <name evidence="2" type="ORF">ACA1_167000</name>
</gene>
<feature type="region of interest" description="Disordered" evidence="1">
    <location>
        <begin position="20"/>
        <end position="41"/>
    </location>
</feature>
<name>L8H0S0_ACACF</name>